<comment type="similarity">
    <text evidence="2 7">Belongs to the major facilitator superfamily. Sugar transporter (TC 2.A.1.1) family.</text>
</comment>
<dbReference type="RefSeq" id="WP_168885531.1">
    <property type="nucleotide sequence ID" value="NZ_JABAIL010000015.1"/>
</dbReference>
<feature type="transmembrane region" description="Helical" evidence="8">
    <location>
        <begin position="256"/>
        <end position="281"/>
    </location>
</feature>
<reference evidence="10 11" key="1">
    <citation type="submission" date="2020-04" db="EMBL/GenBank/DDBJ databases">
        <title>Flammeovirga sp. SR4, a novel species isolated from seawater.</title>
        <authorList>
            <person name="Wang X."/>
        </authorList>
    </citation>
    <scope>NUCLEOTIDE SEQUENCE [LARGE SCALE GENOMIC DNA]</scope>
    <source>
        <strain evidence="10 11">SR4</strain>
    </source>
</reference>
<dbReference type="Gene3D" id="1.20.1250.20">
    <property type="entry name" value="MFS general substrate transporter like domains"/>
    <property type="match status" value="2"/>
</dbReference>
<dbReference type="NCBIfam" id="TIGR00879">
    <property type="entry name" value="SP"/>
    <property type="match status" value="1"/>
</dbReference>
<feature type="transmembrane region" description="Helical" evidence="8">
    <location>
        <begin position="47"/>
        <end position="68"/>
    </location>
</feature>
<dbReference type="GO" id="GO:0022857">
    <property type="term" value="F:transmembrane transporter activity"/>
    <property type="evidence" value="ECO:0007669"/>
    <property type="project" value="InterPro"/>
</dbReference>
<feature type="transmembrane region" description="Helical" evidence="8">
    <location>
        <begin position="323"/>
        <end position="343"/>
    </location>
</feature>
<feature type="transmembrane region" description="Helical" evidence="8">
    <location>
        <begin position="572"/>
        <end position="597"/>
    </location>
</feature>
<evidence type="ECO:0000256" key="6">
    <source>
        <dbReference type="ARBA" id="ARBA00023136"/>
    </source>
</evidence>
<evidence type="ECO:0000256" key="3">
    <source>
        <dbReference type="ARBA" id="ARBA00022448"/>
    </source>
</evidence>
<keyword evidence="4 8" id="KW-0812">Transmembrane</keyword>
<dbReference type="EMBL" id="JABAIL010000015">
    <property type="protein sequence ID" value="NLR94823.1"/>
    <property type="molecule type" value="Genomic_DNA"/>
</dbReference>
<comment type="subcellular location">
    <subcellularLocation>
        <location evidence="1">Membrane</location>
        <topology evidence="1">Multi-pass membrane protein</topology>
    </subcellularLocation>
</comment>
<dbReference type="InterPro" id="IPR036259">
    <property type="entry name" value="MFS_trans_sf"/>
</dbReference>
<feature type="transmembrane region" description="Helical" evidence="8">
    <location>
        <begin position="173"/>
        <end position="192"/>
    </location>
</feature>
<dbReference type="InterPro" id="IPR005828">
    <property type="entry name" value="MFS_sugar_transport-like"/>
</dbReference>
<dbReference type="InterPro" id="IPR003663">
    <property type="entry name" value="Sugar/inositol_transpt"/>
</dbReference>
<dbReference type="PANTHER" id="PTHR48020">
    <property type="entry name" value="PROTON MYO-INOSITOL COTRANSPORTER"/>
    <property type="match status" value="1"/>
</dbReference>
<accession>A0A7X8SRA0</accession>
<name>A0A7X8SRA0_9BACT</name>
<dbReference type="InterPro" id="IPR005829">
    <property type="entry name" value="Sugar_transporter_CS"/>
</dbReference>
<evidence type="ECO:0000313" key="11">
    <source>
        <dbReference type="Proteomes" id="UP000585050"/>
    </source>
</evidence>
<evidence type="ECO:0000256" key="5">
    <source>
        <dbReference type="ARBA" id="ARBA00022989"/>
    </source>
</evidence>
<feature type="transmembrane region" description="Helical" evidence="8">
    <location>
        <begin position="293"/>
        <end position="316"/>
    </location>
</feature>
<protein>
    <submittedName>
        <fullName evidence="10">Sugar porter family MFS transporter</fullName>
    </submittedName>
</protein>
<feature type="transmembrane region" description="Helical" evidence="8">
    <location>
        <begin position="546"/>
        <end position="566"/>
    </location>
</feature>
<dbReference type="Pfam" id="PF00083">
    <property type="entry name" value="Sugar_tr"/>
    <property type="match status" value="2"/>
</dbReference>
<dbReference type="GO" id="GO:0016020">
    <property type="term" value="C:membrane"/>
    <property type="evidence" value="ECO:0007669"/>
    <property type="project" value="UniProtKB-SubCell"/>
</dbReference>
<sequence>MKNKNIMYPIMVASIVAIGGFLLGFDGVVNSGAIPFYKHTFDIAETPLLIGISSSMIILGGFLGNLMAGFISDKYGRKKSLLLTSLLFSVGALGTALATDIYFFILCKFIAGLGVGVAILVAPMYISEIAPPKQRGWLVTFNQLNIVLGLSIAYFSNYYILQMIEDPDLNWRWMLGVGAIPALVYMLLLLIIPESPRWLIQQSSHDEAKAVLSKIGGEDYAQKEFEQIKAALDKSGKKQLDSKALRKELFSKKLRLVMMIGVGLAVFQQVSGINAILYYAPMIFEMTGEGQDAAFMQSIIIGLVFVVMTVLSMFLIDRLGRRPLLIIGSTIMSFSLFMTSYYFSEATYSLDARNIDNIKSGLSHQIVMEKAKVEDPSFEGFDHYQWIEGELVLTKDGKTVKKLSTNIDQTLGELTQVEILTAAMNTLKGQEFSSEIAFFDEIKVNMKTLFFNETINEMSNSASSPFFSQARKDILKGKDYKEAFNSAINKVFSRDYQSPILNASIHINALWVLLGILGFISGFSISVGPVMWAMLPEILPNKLRGIGISIIGGVNSATSFLVATMFPLELELLGASTTFMIFGFGMIACLLFSSLIVKETKGKSLEEIEKELIGEQISSSSDEVEGITPMAH</sequence>
<evidence type="ECO:0000259" key="9">
    <source>
        <dbReference type="PROSITE" id="PS50850"/>
    </source>
</evidence>
<dbReference type="InterPro" id="IPR020846">
    <property type="entry name" value="MFS_dom"/>
</dbReference>
<evidence type="ECO:0000313" key="10">
    <source>
        <dbReference type="EMBL" id="NLR94823.1"/>
    </source>
</evidence>
<dbReference type="PROSITE" id="PS50850">
    <property type="entry name" value="MFS"/>
    <property type="match status" value="1"/>
</dbReference>
<organism evidence="10 11">
    <name type="scientific">Flammeovirga agarivorans</name>
    <dbReference type="NCBI Taxonomy" id="2726742"/>
    <lineage>
        <taxon>Bacteria</taxon>
        <taxon>Pseudomonadati</taxon>
        <taxon>Bacteroidota</taxon>
        <taxon>Cytophagia</taxon>
        <taxon>Cytophagales</taxon>
        <taxon>Flammeovirgaceae</taxon>
        <taxon>Flammeovirga</taxon>
    </lineage>
</organism>
<evidence type="ECO:0000256" key="4">
    <source>
        <dbReference type="ARBA" id="ARBA00022692"/>
    </source>
</evidence>
<proteinExistence type="inferred from homology"/>
<feature type="transmembrane region" description="Helical" evidence="8">
    <location>
        <begin position="103"/>
        <end position="126"/>
    </location>
</feature>
<dbReference type="PROSITE" id="PS00217">
    <property type="entry name" value="SUGAR_TRANSPORT_2"/>
    <property type="match status" value="1"/>
</dbReference>
<feature type="domain" description="Major facilitator superfamily (MFS) profile" evidence="9">
    <location>
        <begin position="12"/>
        <end position="601"/>
    </location>
</feature>
<keyword evidence="11" id="KW-1185">Reference proteome</keyword>
<feature type="transmembrane region" description="Helical" evidence="8">
    <location>
        <begin position="80"/>
        <end position="97"/>
    </location>
</feature>
<dbReference type="PANTHER" id="PTHR48020:SF12">
    <property type="entry name" value="PROTON MYO-INOSITOL COTRANSPORTER"/>
    <property type="match status" value="1"/>
</dbReference>
<dbReference type="SUPFAM" id="SSF103473">
    <property type="entry name" value="MFS general substrate transporter"/>
    <property type="match status" value="2"/>
</dbReference>
<keyword evidence="5 8" id="KW-1133">Transmembrane helix</keyword>
<dbReference type="PRINTS" id="PR00171">
    <property type="entry name" value="SUGRTRNSPORT"/>
</dbReference>
<dbReference type="PROSITE" id="PS00216">
    <property type="entry name" value="SUGAR_TRANSPORT_1"/>
    <property type="match status" value="2"/>
</dbReference>
<evidence type="ECO:0000256" key="1">
    <source>
        <dbReference type="ARBA" id="ARBA00004141"/>
    </source>
</evidence>
<keyword evidence="3 7" id="KW-0813">Transport</keyword>
<dbReference type="AlphaFoldDB" id="A0A7X8SRA0"/>
<evidence type="ECO:0000256" key="8">
    <source>
        <dbReference type="SAM" id="Phobius"/>
    </source>
</evidence>
<feature type="transmembrane region" description="Helical" evidence="8">
    <location>
        <begin position="138"/>
        <end position="161"/>
    </location>
</feature>
<comment type="caution">
    <text evidence="10">The sequence shown here is derived from an EMBL/GenBank/DDBJ whole genome shotgun (WGS) entry which is preliminary data.</text>
</comment>
<feature type="transmembrane region" description="Helical" evidence="8">
    <location>
        <begin position="509"/>
        <end position="534"/>
    </location>
</feature>
<evidence type="ECO:0000256" key="7">
    <source>
        <dbReference type="RuleBase" id="RU003346"/>
    </source>
</evidence>
<dbReference type="InterPro" id="IPR050814">
    <property type="entry name" value="Myo-inositol_Transporter"/>
</dbReference>
<gene>
    <name evidence="10" type="ORF">HGP29_26695</name>
</gene>
<dbReference type="Proteomes" id="UP000585050">
    <property type="component" value="Unassembled WGS sequence"/>
</dbReference>
<evidence type="ECO:0000256" key="2">
    <source>
        <dbReference type="ARBA" id="ARBA00010992"/>
    </source>
</evidence>
<keyword evidence="6 8" id="KW-0472">Membrane</keyword>